<dbReference type="PANTHER" id="PTHR30486:SF15">
    <property type="entry name" value="TYPE II_IV SECRETION SYSTEM ATPASE"/>
    <property type="match status" value="1"/>
</dbReference>
<feature type="domain" description="Bacterial type II secretion system protein E" evidence="2">
    <location>
        <begin position="72"/>
        <end position="351"/>
    </location>
</feature>
<dbReference type="Pfam" id="PF00437">
    <property type="entry name" value="T2SSE"/>
    <property type="match status" value="1"/>
</dbReference>
<organism evidence="3 4">
    <name type="scientific">Eubacterium pyruvativorans</name>
    <dbReference type="NCBI Taxonomy" id="155865"/>
    <lineage>
        <taxon>Bacteria</taxon>
        <taxon>Bacillati</taxon>
        <taxon>Bacillota</taxon>
        <taxon>Clostridia</taxon>
        <taxon>Eubacteriales</taxon>
        <taxon>Eubacteriaceae</taxon>
        <taxon>Eubacterium</taxon>
    </lineage>
</organism>
<evidence type="ECO:0000259" key="2">
    <source>
        <dbReference type="Pfam" id="PF00437"/>
    </source>
</evidence>
<dbReference type="RefSeq" id="WP_090469423.1">
    <property type="nucleotide sequence ID" value="NZ_FOWF01000005.1"/>
</dbReference>
<dbReference type="InterPro" id="IPR050921">
    <property type="entry name" value="T4SS_GSP_E_ATPase"/>
</dbReference>
<dbReference type="Gene3D" id="3.40.50.300">
    <property type="entry name" value="P-loop containing nucleotide triphosphate hydrolases"/>
    <property type="match status" value="1"/>
</dbReference>
<dbReference type="EMBL" id="FPBT01000001">
    <property type="protein sequence ID" value="SFU30514.1"/>
    <property type="molecule type" value="Genomic_DNA"/>
</dbReference>
<dbReference type="Gene3D" id="3.30.450.380">
    <property type="match status" value="1"/>
</dbReference>
<protein>
    <submittedName>
        <fullName evidence="3">Pilus assembly protein CpaF</fullName>
    </submittedName>
</protein>
<dbReference type="OrthoDB" id="9810761at2"/>
<gene>
    <name evidence="3" type="ORF">SAMN05216508_101221</name>
</gene>
<keyword evidence="4" id="KW-1185">Reference proteome</keyword>
<dbReference type="CDD" id="cd01130">
    <property type="entry name" value="VirB11-like_ATPase"/>
    <property type="match status" value="1"/>
</dbReference>
<evidence type="ECO:0000313" key="3">
    <source>
        <dbReference type="EMBL" id="SFU30514.1"/>
    </source>
</evidence>
<dbReference type="AlphaFoldDB" id="A0A1I7F309"/>
<dbReference type="InterPro" id="IPR001482">
    <property type="entry name" value="T2SS/T4SS_dom"/>
</dbReference>
<reference evidence="3 4" key="1">
    <citation type="submission" date="2016-10" db="EMBL/GenBank/DDBJ databases">
        <authorList>
            <person name="de Groot N.N."/>
        </authorList>
    </citation>
    <scope>NUCLEOTIDE SEQUENCE [LARGE SCALE GENOMIC DNA]</scope>
    <source>
        <strain evidence="3 4">KHGC13</strain>
    </source>
</reference>
<name>A0A1I7F309_9FIRM</name>
<dbReference type="PANTHER" id="PTHR30486">
    <property type="entry name" value="TWITCHING MOTILITY PROTEIN PILT"/>
    <property type="match status" value="1"/>
</dbReference>
<evidence type="ECO:0000256" key="1">
    <source>
        <dbReference type="ARBA" id="ARBA00006611"/>
    </source>
</evidence>
<dbReference type="Proteomes" id="UP000198817">
    <property type="component" value="Unassembled WGS sequence"/>
</dbReference>
<evidence type="ECO:0000313" key="4">
    <source>
        <dbReference type="Proteomes" id="UP000198817"/>
    </source>
</evidence>
<dbReference type="SUPFAM" id="SSF52540">
    <property type="entry name" value="P-loop containing nucleoside triphosphate hydrolases"/>
    <property type="match status" value="1"/>
</dbReference>
<sequence length="407" mass="46013">MEEHADQRYEALEETVKERFSRHMKEKDALTDQEALNIIEETVFSDPSSGGLQESAELIRRLYQRMRCRTGILDPYIRDERINEIMVNGPGHIFVEMRSGITAAPEQFDSREELEDIIRNIAADVHREINEMNPILDARLPDGSRVNAVYHNVAADGPVLTIRKFSPERITIRQMITKGTLTRACADTLALLVRCGYNIFISGGTSSGKTTFLNALTDMIPENDRVIVIEDSRELMLPHIRDLVQMECHTANTLGQGQVTMDMLIRTSLRMRPDRIIVGEVRGKEVADMLQALNTGHDGSMSTGHGNSVRGMLRRLEAMYLMAARIPMDSIRGQIVEGIDVMVHLIRTAEGKRQVSEVQELVSVSGSEYVLNPLFRLNGEMKLEQTGNRIQRREKLRRAGDEDGDRL</sequence>
<comment type="similarity">
    <text evidence="1">Belongs to the GSP E family.</text>
</comment>
<proteinExistence type="inferred from homology"/>
<dbReference type="InterPro" id="IPR027417">
    <property type="entry name" value="P-loop_NTPase"/>
</dbReference>
<dbReference type="STRING" id="155865.SAMN05216515_10575"/>
<accession>A0A1I7F309</accession>
<dbReference type="GO" id="GO:0016887">
    <property type="term" value="F:ATP hydrolysis activity"/>
    <property type="evidence" value="ECO:0007669"/>
    <property type="project" value="InterPro"/>
</dbReference>